<dbReference type="Gene3D" id="3.40.50.12780">
    <property type="entry name" value="N-terminal domain of ligase-like"/>
    <property type="match status" value="1"/>
</dbReference>
<comment type="caution">
    <text evidence="5">The sequence shown here is derived from an EMBL/GenBank/DDBJ whole genome shotgun (WGS) entry which is preliminary data.</text>
</comment>
<dbReference type="Pfam" id="PF00501">
    <property type="entry name" value="AMP-binding"/>
    <property type="match status" value="1"/>
</dbReference>
<dbReference type="AlphaFoldDB" id="A0A542Z8C4"/>
<reference evidence="5 6" key="1">
    <citation type="submission" date="2019-06" db="EMBL/GenBank/DDBJ databases">
        <title>Sequencing the genomes of 1000 actinobacteria strains.</title>
        <authorList>
            <person name="Klenk H.-P."/>
        </authorList>
    </citation>
    <scope>NUCLEOTIDE SEQUENCE [LARGE SCALE GENOMIC DNA]</scope>
    <source>
        <strain evidence="5 6">DSM 8251</strain>
    </source>
</reference>
<dbReference type="Proteomes" id="UP000316196">
    <property type="component" value="Unassembled WGS sequence"/>
</dbReference>
<sequence length="497" mass="54000">MTENANLALNLDATAARVPDTVALVLDGRTITYAEFAQAARAVAGWMRSRGVGVGDRVALMLPNVPQFAIIYYAAMRLGAVVVPMNPLFKEREIRYYLEDSGASMLWCFPSDEAQHAVEGTAAELVPVDPAGLSGQLGEPVDEVAHREAADTAVILYTSGTTGRPKGAELTYANLQTNSALVIDTLLHLESDDVIMGCLPLFHVFGMTCGLNTAVASGSTLTLLPRFDPVKALEIIERDEVTIFLGVPTMYGAMLNSAAELDPKPDLSRLRLAVSGGASLPVELLRRFESDFDCTLLEGYGLSETSPVASFNHPDGIRKAGSIGTPVRGVEMKLANPDGNDVPDGEIGEIWIRGEGLMKGYWNRPDATADAITPEGWFRSGDLARRDEDGLYYIVDRQKDMIVRGGMNVYPREIEEVLYEHPSVAEVAVVGRPDERLGEEIAAHVVLREGAQVTAQELIAFVKEQVAPYKYPREVMLLDALPKGATGKILKRELRRS</sequence>
<dbReference type="RefSeq" id="WP_142094462.1">
    <property type="nucleotide sequence ID" value="NZ_BAAAMD010000002.1"/>
</dbReference>
<dbReference type="GO" id="GO:0031956">
    <property type="term" value="F:medium-chain fatty acid-CoA ligase activity"/>
    <property type="evidence" value="ECO:0007669"/>
    <property type="project" value="TreeGrafter"/>
</dbReference>
<feature type="domain" description="AMP-binding enzyme C-terminal" evidence="4">
    <location>
        <begin position="413"/>
        <end position="488"/>
    </location>
</feature>
<evidence type="ECO:0000256" key="2">
    <source>
        <dbReference type="ARBA" id="ARBA00022598"/>
    </source>
</evidence>
<dbReference type="FunFam" id="3.30.300.30:FF:000008">
    <property type="entry name" value="2,3-dihydroxybenzoate-AMP ligase"/>
    <property type="match status" value="1"/>
</dbReference>
<gene>
    <name evidence="5" type="ORF">FB460_2445</name>
</gene>
<proteinExistence type="inferred from homology"/>
<organism evidence="5 6">
    <name type="scientific">Propioniferax innocua</name>
    <dbReference type="NCBI Taxonomy" id="1753"/>
    <lineage>
        <taxon>Bacteria</taxon>
        <taxon>Bacillati</taxon>
        <taxon>Actinomycetota</taxon>
        <taxon>Actinomycetes</taxon>
        <taxon>Propionibacteriales</taxon>
        <taxon>Propionibacteriaceae</taxon>
        <taxon>Propioniferax</taxon>
    </lineage>
</organism>
<evidence type="ECO:0000313" key="6">
    <source>
        <dbReference type="Proteomes" id="UP000316196"/>
    </source>
</evidence>
<name>A0A542Z8C4_9ACTN</name>
<evidence type="ECO:0000259" key="4">
    <source>
        <dbReference type="Pfam" id="PF13193"/>
    </source>
</evidence>
<dbReference type="EMBL" id="VFOR01000004">
    <property type="protein sequence ID" value="TQL56555.1"/>
    <property type="molecule type" value="Genomic_DNA"/>
</dbReference>
<protein>
    <submittedName>
        <fullName evidence="5">Long-chain acyl-CoA synthetase</fullName>
    </submittedName>
</protein>
<keyword evidence="6" id="KW-1185">Reference proteome</keyword>
<dbReference type="Pfam" id="PF13193">
    <property type="entry name" value="AMP-binding_C"/>
    <property type="match status" value="1"/>
</dbReference>
<keyword evidence="2" id="KW-0436">Ligase</keyword>
<dbReference type="InterPro" id="IPR025110">
    <property type="entry name" value="AMP-bd_C"/>
</dbReference>
<evidence type="ECO:0000256" key="1">
    <source>
        <dbReference type="ARBA" id="ARBA00006432"/>
    </source>
</evidence>
<dbReference type="PROSITE" id="PS00455">
    <property type="entry name" value="AMP_BINDING"/>
    <property type="match status" value="1"/>
</dbReference>
<dbReference type="PANTHER" id="PTHR43201:SF5">
    <property type="entry name" value="MEDIUM-CHAIN ACYL-COA LIGASE ACSF2, MITOCHONDRIAL"/>
    <property type="match status" value="1"/>
</dbReference>
<dbReference type="InterPro" id="IPR042099">
    <property type="entry name" value="ANL_N_sf"/>
</dbReference>
<dbReference type="InterPro" id="IPR000873">
    <property type="entry name" value="AMP-dep_synth/lig_dom"/>
</dbReference>
<feature type="domain" description="AMP-dependent synthetase/ligase" evidence="3">
    <location>
        <begin position="12"/>
        <end position="362"/>
    </location>
</feature>
<dbReference type="OrthoDB" id="9803968at2"/>
<evidence type="ECO:0000313" key="5">
    <source>
        <dbReference type="EMBL" id="TQL56555.1"/>
    </source>
</evidence>
<dbReference type="GO" id="GO:0006631">
    <property type="term" value="P:fatty acid metabolic process"/>
    <property type="evidence" value="ECO:0007669"/>
    <property type="project" value="TreeGrafter"/>
</dbReference>
<accession>A0A542Z8C4</accession>
<dbReference type="PANTHER" id="PTHR43201">
    <property type="entry name" value="ACYL-COA SYNTHETASE"/>
    <property type="match status" value="1"/>
</dbReference>
<evidence type="ECO:0000259" key="3">
    <source>
        <dbReference type="Pfam" id="PF00501"/>
    </source>
</evidence>
<dbReference type="InterPro" id="IPR020845">
    <property type="entry name" value="AMP-binding_CS"/>
</dbReference>
<dbReference type="InterPro" id="IPR045851">
    <property type="entry name" value="AMP-bd_C_sf"/>
</dbReference>
<comment type="similarity">
    <text evidence="1">Belongs to the ATP-dependent AMP-binding enzyme family.</text>
</comment>
<dbReference type="CDD" id="cd05936">
    <property type="entry name" value="FC-FACS_FadD_like"/>
    <property type="match status" value="1"/>
</dbReference>
<dbReference type="Gene3D" id="3.30.300.30">
    <property type="match status" value="1"/>
</dbReference>
<dbReference type="SUPFAM" id="SSF56801">
    <property type="entry name" value="Acetyl-CoA synthetase-like"/>
    <property type="match status" value="1"/>
</dbReference>